<name>A0A8J2W9E9_9CRUS</name>
<dbReference type="AlphaFoldDB" id="A0A8J2W9E9"/>
<gene>
    <name evidence="1" type="ORF">DGAL_LOCUS13309</name>
</gene>
<proteinExistence type="predicted"/>
<comment type="caution">
    <text evidence="1">The sequence shown here is derived from an EMBL/GenBank/DDBJ whole genome shotgun (WGS) entry which is preliminary data.</text>
</comment>
<reference evidence="1" key="1">
    <citation type="submission" date="2021-11" db="EMBL/GenBank/DDBJ databases">
        <authorList>
            <person name="Schell T."/>
        </authorList>
    </citation>
    <scope>NUCLEOTIDE SEQUENCE</scope>
    <source>
        <strain evidence="1">M5</strain>
    </source>
</reference>
<organism evidence="1 2">
    <name type="scientific">Daphnia galeata</name>
    <dbReference type="NCBI Taxonomy" id="27404"/>
    <lineage>
        <taxon>Eukaryota</taxon>
        <taxon>Metazoa</taxon>
        <taxon>Ecdysozoa</taxon>
        <taxon>Arthropoda</taxon>
        <taxon>Crustacea</taxon>
        <taxon>Branchiopoda</taxon>
        <taxon>Diplostraca</taxon>
        <taxon>Cladocera</taxon>
        <taxon>Anomopoda</taxon>
        <taxon>Daphniidae</taxon>
        <taxon>Daphnia</taxon>
    </lineage>
</organism>
<evidence type="ECO:0000313" key="1">
    <source>
        <dbReference type="EMBL" id="CAH0109820.1"/>
    </source>
</evidence>
<evidence type="ECO:0000313" key="2">
    <source>
        <dbReference type="Proteomes" id="UP000789390"/>
    </source>
</evidence>
<sequence length="158" mass="18380">MSLYTPTKTIQKHFKECLLHKFRNNRKTANDLRASMKENLLKGLSNRYVINQLPPSKENRISSFLIHDVRGNMLKTRSCLYDDCEECRQSVITTAEEFEADEFTRARIQGGLLFVSTPTVFRMLSEVEKDVSEHFKSPNHIYLINSFQDCIAKSELEN</sequence>
<dbReference type="EMBL" id="CAKKLH010000295">
    <property type="protein sequence ID" value="CAH0109820.1"/>
    <property type="molecule type" value="Genomic_DNA"/>
</dbReference>
<protein>
    <submittedName>
        <fullName evidence="1">Uncharacterized protein</fullName>
    </submittedName>
</protein>
<dbReference type="OrthoDB" id="6485269at2759"/>
<accession>A0A8J2W9E9</accession>
<dbReference type="Proteomes" id="UP000789390">
    <property type="component" value="Unassembled WGS sequence"/>
</dbReference>
<keyword evidence="2" id="KW-1185">Reference proteome</keyword>